<dbReference type="AlphaFoldDB" id="A0A4U5PEI0"/>
<dbReference type="EMBL" id="AZBU02000002">
    <property type="protein sequence ID" value="TKR94703.1"/>
    <property type="molecule type" value="Genomic_DNA"/>
</dbReference>
<organism evidence="1 2">
    <name type="scientific">Steinernema carpocapsae</name>
    <name type="common">Entomopathogenic nematode</name>
    <dbReference type="NCBI Taxonomy" id="34508"/>
    <lineage>
        <taxon>Eukaryota</taxon>
        <taxon>Metazoa</taxon>
        <taxon>Ecdysozoa</taxon>
        <taxon>Nematoda</taxon>
        <taxon>Chromadorea</taxon>
        <taxon>Rhabditida</taxon>
        <taxon>Tylenchina</taxon>
        <taxon>Panagrolaimomorpha</taxon>
        <taxon>Strongyloidoidea</taxon>
        <taxon>Steinernematidae</taxon>
        <taxon>Steinernema</taxon>
    </lineage>
</organism>
<keyword evidence="2" id="KW-1185">Reference proteome</keyword>
<dbReference type="Proteomes" id="UP000298663">
    <property type="component" value="Unassembled WGS sequence"/>
</dbReference>
<reference evidence="1 2" key="1">
    <citation type="journal article" date="2015" name="Genome Biol.">
        <title>Comparative genomics of Steinernema reveals deeply conserved gene regulatory networks.</title>
        <authorList>
            <person name="Dillman A.R."/>
            <person name="Macchietto M."/>
            <person name="Porter C.F."/>
            <person name="Rogers A."/>
            <person name="Williams B."/>
            <person name="Antoshechkin I."/>
            <person name="Lee M.M."/>
            <person name="Goodwin Z."/>
            <person name="Lu X."/>
            <person name="Lewis E.E."/>
            <person name="Goodrich-Blair H."/>
            <person name="Stock S.P."/>
            <person name="Adams B.J."/>
            <person name="Sternberg P.W."/>
            <person name="Mortazavi A."/>
        </authorList>
    </citation>
    <scope>NUCLEOTIDE SEQUENCE [LARGE SCALE GENOMIC DNA]</scope>
    <source>
        <strain evidence="1 2">ALL</strain>
    </source>
</reference>
<protein>
    <submittedName>
        <fullName evidence="1">Uncharacterized protein</fullName>
    </submittedName>
</protein>
<comment type="caution">
    <text evidence="1">The sequence shown here is derived from an EMBL/GenBank/DDBJ whole genome shotgun (WGS) entry which is preliminary data.</text>
</comment>
<reference evidence="1 2" key="2">
    <citation type="journal article" date="2019" name="G3 (Bethesda)">
        <title>Hybrid Assembly of the Genome of the Entomopathogenic Nematode Steinernema carpocapsae Identifies the X-Chromosome.</title>
        <authorList>
            <person name="Serra L."/>
            <person name="Macchietto M."/>
            <person name="Macias-Munoz A."/>
            <person name="McGill C.J."/>
            <person name="Rodriguez I.M."/>
            <person name="Rodriguez B."/>
            <person name="Murad R."/>
            <person name="Mortazavi A."/>
        </authorList>
    </citation>
    <scope>NUCLEOTIDE SEQUENCE [LARGE SCALE GENOMIC DNA]</scope>
    <source>
        <strain evidence="1 2">ALL</strain>
    </source>
</reference>
<evidence type="ECO:0000313" key="1">
    <source>
        <dbReference type="EMBL" id="TKR94703.1"/>
    </source>
</evidence>
<gene>
    <name evidence="1" type="ORF">L596_008961</name>
</gene>
<accession>A0A4U5PEI0</accession>
<proteinExistence type="predicted"/>
<evidence type="ECO:0000313" key="2">
    <source>
        <dbReference type="Proteomes" id="UP000298663"/>
    </source>
</evidence>
<sequence>MSDSNPPRVQFESKAEEFSIPVDHVLSATSTFCLTPSYFSTLRKTIAQRKQAKSQEMALKKTDSAAKEAKRPITLEEIKARGILAESGEILHSVRQYLTEKDKGLNNEDNKNPKDVEELFKHENSGSHHSYEVKKGKERMFFSSSRRAKILMFINDA</sequence>
<name>A0A4U5PEI0_STECR</name>